<protein>
    <submittedName>
        <fullName evidence="1">Divergent polysaccharide deacetylase family protein</fullName>
    </submittedName>
</protein>
<dbReference type="InterPro" id="IPR006837">
    <property type="entry name" value="Divergent_DAC"/>
</dbReference>
<sequence length="314" mass="32401">MTQTAAFAPHLGAAIAAGLLICSGLAFQAGAEGAVMRLEDSLGGLAVSGDAQTATSSVARIANREIVPIPTECTSSFDGTVTTVQDAGDGLSQPPTLAIIIDDVGLDRTSTERLLALDIPLTLAFLPYADATPELALAARAAGKDVFLHLPMEPVGLDDPGPHALARHLTADQIGERVRWALARVPGATGFNNHMGSRLTSDAGAMDALFAPLSGQGLVFVDSLTSSESVAGDRAAQAGLRAYRRDVFLDHEIDEEAIDSALSDALSRARETGSAIAIGHPHSLTLAALEGLGARAAREGVQLVTIRDLAARES</sequence>
<gene>
    <name evidence="1" type="ORF">E5162_04095</name>
</gene>
<accession>A0A4S2HEI3</accession>
<dbReference type="Proteomes" id="UP000305451">
    <property type="component" value="Unassembled WGS sequence"/>
</dbReference>
<dbReference type="InterPro" id="IPR011330">
    <property type="entry name" value="Glyco_hydro/deAcase_b/a-brl"/>
</dbReference>
<dbReference type="GO" id="GO:0005975">
    <property type="term" value="P:carbohydrate metabolic process"/>
    <property type="evidence" value="ECO:0007669"/>
    <property type="project" value="InterPro"/>
</dbReference>
<name>A0A4S2HEI3_9PROT</name>
<dbReference type="EMBL" id="SRXV01000001">
    <property type="protein sequence ID" value="TGY94464.1"/>
    <property type="molecule type" value="Genomic_DNA"/>
</dbReference>
<dbReference type="Pfam" id="PF04748">
    <property type="entry name" value="Polysacc_deac_2"/>
    <property type="match status" value="1"/>
</dbReference>
<dbReference type="PANTHER" id="PTHR30105:SF2">
    <property type="entry name" value="DIVERGENT POLYSACCHARIDE DEACETYLASE SUPERFAMILY"/>
    <property type="match status" value="1"/>
</dbReference>
<reference evidence="1 2" key="1">
    <citation type="journal article" date="2013" name="Int. J. Syst. Evol. Microbiol.">
        <title>Marinicauda pacifica gen. nov., sp. nov., a prosthecate alphaproteobacterium of the family Hyphomonadaceae isolated from deep seawater.</title>
        <authorList>
            <person name="Zhang X.Y."/>
            <person name="Li G.W."/>
            <person name="Wang C.S."/>
            <person name="Zhang Y.J."/>
            <person name="Xu X.W."/>
            <person name="Li H."/>
            <person name="Liu A."/>
            <person name="Liu C."/>
            <person name="Xie B.B."/>
            <person name="Qin Q.L."/>
            <person name="Xu Z."/>
            <person name="Chen X.L."/>
            <person name="Zhou B.C."/>
            <person name="Zhang Y.Z."/>
        </authorList>
    </citation>
    <scope>NUCLEOTIDE SEQUENCE [LARGE SCALE GENOMIC DNA]</scope>
    <source>
        <strain evidence="1 2">P-1 km-3</strain>
    </source>
</reference>
<dbReference type="SUPFAM" id="SSF88713">
    <property type="entry name" value="Glycoside hydrolase/deacetylase"/>
    <property type="match status" value="1"/>
</dbReference>
<comment type="caution">
    <text evidence="1">The sequence shown here is derived from an EMBL/GenBank/DDBJ whole genome shotgun (WGS) entry which is preliminary data.</text>
</comment>
<evidence type="ECO:0000313" key="2">
    <source>
        <dbReference type="Proteomes" id="UP000305451"/>
    </source>
</evidence>
<dbReference type="CDD" id="cd10936">
    <property type="entry name" value="CE4_DAC2"/>
    <property type="match status" value="1"/>
</dbReference>
<dbReference type="AlphaFoldDB" id="A0A4S2HEI3"/>
<dbReference type="PANTHER" id="PTHR30105">
    <property type="entry name" value="UNCHARACTERIZED YIBQ-RELATED"/>
    <property type="match status" value="1"/>
</dbReference>
<dbReference type="OrthoDB" id="9784811at2"/>
<organism evidence="1 2">
    <name type="scientific">Marinicauda pacifica</name>
    <dbReference type="NCBI Taxonomy" id="1133559"/>
    <lineage>
        <taxon>Bacteria</taxon>
        <taxon>Pseudomonadati</taxon>
        <taxon>Pseudomonadota</taxon>
        <taxon>Alphaproteobacteria</taxon>
        <taxon>Maricaulales</taxon>
        <taxon>Maricaulaceae</taxon>
        <taxon>Marinicauda</taxon>
    </lineage>
</organism>
<evidence type="ECO:0000313" key="1">
    <source>
        <dbReference type="EMBL" id="TGY94464.1"/>
    </source>
</evidence>
<proteinExistence type="predicted"/>
<dbReference type="Gene3D" id="3.20.20.370">
    <property type="entry name" value="Glycoside hydrolase/deacetylase"/>
    <property type="match status" value="1"/>
</dbReference>
<keyword evidence="2" id="KW-1185">Reference proteome</keyword>
<dbReference type="RefSeq" id="WP_135943661.1">
    <property type="nucleotide sequence ID" value="NZ_BMEI01000001.1"/>
</dbReference>